<name>A0A3D9D245_9FLAO</name>
<gene>
    <name evidence="2" type="ORF">DRF58_03725</name>
</gene>
<dbReference type="EMBL" id="QNUG01000006">
    <property type="protein sequence ID" value="REC72070.1"/>
    <property type="molecule type" value="Genomic_DNA"/>
</dbReference>
<accession>A0A3D9D245</accession>
<evidence type="ECO:0000313" key="2">
    <source>
        <dbReference type="EMBL" id="REC72070.1"/>
    </source>
</evidence>
<dbReference type="OrthoDB" id="3251881at2"/>
<feature type="domain" description="Spore protein YkvP/CgeB glycosyl transferase-like" evidence="1">
    <location>
        <begin position="183"/>
        <end position="282"/>
    </location>
</feature>
<keyword evidence="3" id="KW-1185">Reference proteome</keyword>
<dbReference type="RefSeq" id="WP_116033004.1">
    <property type="nucleotide sequence ID" value="NZ_JBHLVV010000085.1"/>
</dbReference>
<comment type="caution">
    <text evidence="2">The sequence shown here is derived from an EMBL/GenBank/DDBJ whole genome shotgun (WGS) entry which is preliminary data.</text>
</comment>
<proteinExistence type="predicted"/>
<dbReference type="Pfam" id="PF13524">
    <property type="entry name" value="Glyco_trans_1_2"/>
    <property type="match status" value="1"/>
</dbReference>
<sequence>MKICLISFDHWQYDAHIVDTLLKKGIDAYHINIGKYQHPTKLSRLKNTLSKIFLGINPKLELRQKFIISELKKRGFQDQILVINPELIDREYHLKIKSYTKRYIAYLYDSLARHPIDNLMEGVFDDIYSFDKDDIKSCHFKEANNYIYLDYVRHEDQHPNFDVCYLASFDKRISTMNRIAKKLEQLKKSYQFIIVGKKTWIKQLTKIGDNKSSVKYQIKRVEHAEILNYYLNAKVILDLVRDNQSGLSFRIFEAMALEKKIITDNEKIKYYDFYNPNNILVLNSEYIAIPKDFFETKYQKVPKDIYDKYTLDKWVESVFEI</sequence>
<protein>
    <recommendedName>
        <fullName evidence="1">Spore protein YkvP/CgeB glycosyl transferase-like domain-containing protein</fullName>
    </recommendedName>
</protein>
<dbReference type="InterPro" id="IPR055259">
    <property type="entry name" value="YkvP/CgeB_Glyco_trans-like"/>
</dbReference>
<dbReference type="AlphaFoldDB" id="A0A3D9D245"/>
<dbReference type="Gene3D" id="3.40.50.2000">
    <property type="entry name" value="Glycogen Phosphorylase B"/>
    <property type="match status" value="1"/>
</dbReference>
<evidence type="ECO:0000259" key="1">
    <source>
        <dbReference type="Pfam" id="PF13524"/>
    </source>
</evidence>
<dbReference type="Proteomes" id="UP000256326">
    <property type="component" value="Unassembled WGS sequence"/>
</dbReference>
<evidence type="ECO:0000313" key="3">
    <source>
        <dbReference type="Proteomes" id="UP000256326"/>
    </source>
</evidence>
<organism evidence="2 3">
    <name type="scientific">Epilithonimonas hispanica</name>
    <dbReference type="NCBI Taxonomy" id="358687"/>
    <lineage>
        <taxon>Bacteria</taxon>
        <taxon>Pseudomonadati</taxon>
        <taxon>Bacteroidota</taxon>
        <taxon>Flavobacteriia</taxon>
        <taxon>Flavobacteriales</taxon>
        <taxon>Weeksellaceae</taxon>
        <taxon>Chryseobacterium group</taxon>
        <taxon>Epilithonimonas</taxon>
    </lineage>
</organism>
<reference evidence="2 3" key="1">
    <citation type="journal article" date="2006" name="Int. J. Syst. Evol. Microbiol.">
        <title>Chryseobacterium hispanicum sp. nov., isolated from the drinking water distribution system of Sevilla, Spain.</title>
        <authorList>
            <person name="Gallego V."/>
            <person name="Garcia M.T."/>
            <person name="Ventosa A."/>
        </authorList>
    </citation>
    <scope>NUCLEOTIDE SEQUENCE [LARGE SCALE GENOMIC DNA]</scope>
    <source>
        <strain evidence="2 3">KCTC 22104</strain>
    </source>
</reference>